<dbReference type="EMBL" id="JANFVX010000001">
    <property type="protein sequence ID" value="MCW0342460.1"/>
    <property type="molecule type" value="Genomic_DNA"/>
</dbReference>
<gene>
    <name evidence="2" type="ORF">NB703_000553</name>
</gene>
<feature type="region of interest" description="Disordered" evidence="1">
    <location>
        <begin position="1"/>
        <end position="74"/>
    </location>
</feature>
<accession>A0AAJ1CVL9</accession>
<dbReference type="AlphaFoldDB" id="A0AAJ1CVL9"/>
<feature type="compositionally biased region" description="Low complexity" evidence="1">
    <location>
        <begin position="128"/>
        <end position="137"/>
    </location>
</feature>
<name>A0AAJ1CVL9_PANAN</name>
<feature type="compositionally biased region" description="Polar residues" evidence="1">
    <location>
        <begin position="118"/>
        <end position="127"/>
    </location>
</feature>
<protein>
    <submittedName>
        <fullName evidence="2">Uncharacterized protein</fullName>
    </submittedName>
</protein>
<sequence length="167" mass="17989">MTNKPSQAGVPEASAALRRERRPGRRGREAATRTAAPGTAHPDGPSGRSERRRNSGGCRTPGLLRGWREPLNPTACTGRLKLPGAWRAEHAQNKTITPSRAEAEQNPSPPTAERLYMPSNNCRSSCGSTSVTCSPTRRTPRPARRSSQVLRATAIMSSLFNTGQTCS</sequence>
<reference evidence="2" key="1">
    <citation type="submission" date="2022-06" db="EMBL/GenBank/DDBJ databases">
        <title>Dynamics of rice microbiomes reveals core vertical transmitted seed endophytes.</title>
        <authorList>
            <person name="Liao K."/>
            <person name="Zhang X."/>
        </authorList>
    </citation>
    <scope>NUCLEOTIDE SEQUENCE</scope>
    <source>
        <strain evidence="2">JT1-17</strain>
    </source>
</reference>
<evidence type="ECO:0000313" key="3">
    <source>
        <dbReference type="Proteomes" id="UP001208888"/>
    </source>
</evidence>
<evidence type="ECO:0000313" key="2">
    <source>
        <dbReference type="EMBL" id="MCW0342460.1"/>
    </source>
</evidence>
<organism evidence="2 3">
    <name type="scientific">Pantoea ananas</name>
    <name type="common">Erwinia uredovora</name>
    <dbReference type="NCBI Taxonomy" id="553"/>
    <lineage>
        <taxon>Bacteria</taxon>
        <taxon>Pseudomonadati</taxon>
        <taxon>Pseudomonadota</taxon>
        <taxon>Gammaproteobacteria</taxon>
        <taxon>Enterobacterales</taxon>
        <taxon>Erwiniaceae</taxon>
        <taxon>Pantoea</taxon>
    </lineage>
</organism>
<dbReference type="Proteomes" id="UP001208888">
    <property type="component" value="Unassembled WGS sequence"/>
</dbReference>
<feature type="region of interest" description="Disordered" evidence="1">
    <location>
        <begin position="89"/>
        <end position="150"/>
    </location>
</feature>
<proteinExistence type="predicted"/>
<evidence type="ECO:0000256" key="1">
    <source>
        <dbReference type="SAM" id="MobiDB-lite"/>
    </source>
</evidence>
<comment type="caution">
    <text evidence="2">The sequence shown here is derived from an EMBL/GenBank/DDBJ whole genome shotgun (WGS) entry which is preliminary data.</text>
</comment>